<evidence type="ECO:0000256" key="1">
    <source>
        <dbReference type="SAM" id="MobiDB-lite"/>
    </source>
</evidence>
<name>A0A1I7VTP1_LOALO</name>
<keyword evidence="3" id="KW-1185">Reference proteome</keyword>
<feature type="region of interest" description="Disordered" evidence="1">
    <location>
        <begin position="91"/>
        <end position="200"/>
    </location>
</feature>
<evidence type="ECO:0000259" key="2">
    <source>
        <dbReference type="Pfam" id="PF15477"/>
    </source>
</evidence>
<dbReference type="PANTHER" id="PTHR22426">
    <property type="entry name" value="ARGININE_SERINE-RICH COILED-COIL PROTEIN 2"/>
    <property type="match status" value="1"/>
</dbReference>
<dbReference type="AlphaFoldDB" id="A0A1I7VTP1"/>
<protein>
    <submittedName>
        <fullName evidence="4">SMAP domain-containing protein</fullName>
    </submittedName>
</protein>
<dbReference type="InterPro" id="IPR028124">
    <property type="entry name" value="SMAP_dom"/>
</dbReference>
<feature type="region of interest" description="Disordered" evidence="1">
    <location>
        <begin position="267"/>
        <end position="293"/>
    </location>
</feature>
<dbReference type="STRING" id="7209.A0A1I7VTP1"/>
<gene>
    <name evidence="4" type="primary">LOAG_00564</name>
</gene>
<dbReference type="Proteomes" id="UP000095285">
    <property type="component" value="Unassembled WGS sequence"/>
</dbReference>
<feature type="region of interest" description="Disordered" evidence="1">
    <location>
        <begin position="44"/>
        <end position="71"/>
    </location>
</feature>
<proteinExistence type="predicted"/>
<feature type="compositionally biased region" description="Basic and acidic residues" evidence="1">
    <location>
        <begin position="95"/>
        <end position="172"/>
    </location>
</feature>
<dbReference type="PANTHER" id="PTHR22426:SF2">
    <property type="entry name" value="ARGININE_SERINE-RICH COILED-COIL PROTEIN 2"/>
    <property type="match status" value="1"/>
</dbReference>
<organism evidence="3 4">
    <name type="scientific">Loa loa</name>
    <name type="common">Eye worm</name>
    <name type="synonym">Filaria loa</name>
    <dbReference type="NCBI Taxonomy" id="7209"/>
    <lineage>
        <taxon>Eukaryota</taxon>
        <taxon>Metazoa</taxon>
        <taxon>Ecdysozoa</taxon>
        <taxon>Nematoda</taxon>
        <taxon>Chromadorea</taxon>
        <taxon>Rhabditida</taxon>
        <taxon>Spirurina</taxon>
        <taxon>Spiruromorpha</taxon>
        <taxon>Filarioidea</taxon>
        <taxon>Onchocercidae</taxon>
        <taxon>Loa</taxon>
    </lineage>
</organism>
<reference evidence="4" key="2">
    <citation type="submission" date="2016-11" db="UniProtKB">
        <authorList>
            <consortium name="WormBaseParasite"/>
        </authorList>
    </citation>
    <scope>IDENTIFICATION</scope>
</reference>
<evidence type="ECO:0000313" key="3">
    <source>
        <dbReference type="Proteomes" id="UP000095285"/>
    </source>
</evidence>
<feature type="domain" description="Small acidic protein-like" evidence="2">
    <location>
        <begin position="251"/>
        <end position="321"/>
    </location>
</feature>
<sequence length="324" mass="38055">MGVALGLTCWTCSVRLSCGRRRVVSYMADKGFRPLTAKEIRKHIERRGEDNESQQKQKKRSDDVDKDRSDDLVRKKCHEDDRLCDRKYNRKRRGRSVERHGDSRHRGDRHYDHGRETDSVFRERSSELTHSRERSRDQYSSREREDRSGLRGHNKESDSKQQRSNKSYERNRAVRRNRSSRHYSPEDSEDGSSDRPAWATKAVVKRAEEIQKRKLIWSKPEEKKELESNAVSSIIGLRPSTSSTWNSILAASSSDIKQLDKFKRLMGMKKSDEEGREEVPKVDDNQVEAERRRQRELYSHLDHQYAVARSFTHLSRGQGLGFHQ</sequence>
<reference evidence="3" key="1">
    <citation type="submission" date="2012-04" db="EMBL/GenBank/DDBJ databases">
        <title>The Genome Sequence of Loa loa.</title>
        <authorList>
            <consortium name="The Broad Institute Genome Sequencing Platform"/>
            <consortium name="Broad Institute Genome Sequencing Center for Infectious Disease"/>
            <person name="Nutman T.B."/>
            <person name="Fink D.L."/>
            <person name="Russ C."/>
            <person name="Young S."/>
            <person name="Zeng Q."/>
            <person name="Gargeya S."/>
            <person name="Alvarado L."/>
            <person name="Berlin A."/>
            <person name="Chapman S.B."/>
            <person name="Chen Z."/>
            <person name="Freedman E."/>
            <person name="Gellesch M."/>
            <person name="Goldberg J."/>
            <person name="Griggs A."/>
            <person name="Gujja S."/>
            <person name="Heilman E.R."/>
            <person name="Heiman D."/>
            <person name="Howarth C."/>
            <person name="Mehta T."/>
            <person name="Neiman D."/>
            <person name="Pearson M."/>
            <person name="Roberts A."/>
            <person name="Saif S."/>
            <person name="Shea T."/>
            <person name="Shenoy N."/>
            <person name="Sisk P."/>
            <person name="Stolte C."/>
            <person name="Sykes S."/>
            <person name="White J."/>
            <person name="Yandava C."/>
            <person name="Haas B."/>
            <person name="Henn M.R."/>
            <person name="Nusbaum C."/>
            <person name="Birren B."/>
        </authorList>
    </citation>
    <scope>NUCLEOTIDE SEQUENCE [LARGE SCALE GENOMIC DNA]</scope>
</reference>
<accession>A0A1I7VTP1</accession>
<dbReference type="OrthoDB" id="1928974at2759"/>
<dbReference type="Pfam" id="PF15477">
    <property type="entry name" value="SMAP"/>
    <property type="match status" value="1"/>
</dbReference>
<feature type="compositionally biased region" description="Basic and acidic residues" evidence="1">
    <location>
        <begin position="46"/>
        <end position="71"/>
    </location>
</feature>
<dbReference type="InParanoid" id="A0A1I7VTP1"/>
<dbReference type="WBParaSite" id="EN70_6149">
    <property type="protein sequence ID" value="EN70_6149"/>
    <property type="gene ID" value="EN70_6149"/>
</dbReference>
<dbReference type="eggNOG" id="ENOG502SE6Y">
    <property type="taxonomic scope" value="Eukaryota"/>
</dbReference>
<evidence type="ECO:0000313" key="4">
    <source>
        <dbReference type="WBParaSite" id="EN70_6149"/>
    </source>
</evidence>